<dbReference type="InParanoid" id="A0A674P702"/>
<organism evidence="2 3">
    <name type="scientific">Takifugu rubripes</name>
    <name type="common">Japanese pufferfish</name>
    <name type="synonym">Fugu rubripes</name>
    <dbReference type="NCBI Taxonomy" id="31033"/>
    <lineage>
        <taxon>Eukaryota</taxon>
        <taxon>Metazoa</taxon>
        <taxon>Chordata</taxon>
        <taxon>Craniata</taxon>
        <taxon>Vertebrata</taxon>
        <taxon>Euteleostomi</taxon>
        <taxon>Actinopterygii</taxon>
        <taxon>Neopterygii</taxon>
        <taxon>Teleostei</taxon>
        <taxon>Neoteleostei</taxon>
        <taxon>Acanthomorphata</taxon>
        <taxon>Eupercaria</taxon>
        <taxon>Tetraodontiformes</taxon>
        <taxon>Tetradontoidea</taxon>
        <taxon>Tetraodontidae</taxon>
        <taxon>Takifugu</taxon>
    </lineage>
</organism>
<accession>A0A674P702</accession>
<keyword evidence="3" id="KW-1185">Reference proteome</keyword>
<evidence type="ECO:0000313" key="2">
    <source>
        <dbReference type="Ensembl" id="ENSTRUP00000081433.1"/>
    </source>
</evidence>
<evidence type="ECO:0008006" key="4">
    <source>
        <dbReference type="Google" id="ProtNLM"/>
    </source>
</evidence>
<dbReference type="PANTHER" id="PTHR48465:SF1">
    <property type="entry name" value="PROTEIN SSUH2 HOMOLOG"/>
    <property type="match status" value="1"/>
</dbReference>
<dbReference type="PANTHER" id="PTHR48465">
    <property type="entry name" value="PROTEIN SSUH2 HOMOLOG"/>
    <property type="match status" value="1"/>
</dbReference>
<reference evidence="2" key="3">
    <citation type="submission" date="2025-09" db="UniProtKB">
        <authorList>
            <consortium name="Ensembl"/>
        </authorList>
    </citation>
    <scope>IDENTIFICATION</scope>
</reference>
<reference evidence="2 3" key="1">
    <citation type="journal article" date="2011" name="Genome Biol. Evol.">
        <title>Integration of the genetic map and genome assembly of fugu facilitates insights into distinct features of genome evolution in teleosts and mammals.</title>
        <authorList>
            <person name="Kai W."/>
            <person name="Kikuchi K."/>
            <person name="Tohari S."/>
            <person name="Chew A.K."/>
            <person name="Tay A."/>
            <person name="Fujiwara A."/>
            <person name="Hosoya S."/>
            <person name="Suetake H."/>
            <person name="Naruse K."/>
            <person name="Brenner S."/>
            <person name="Suzuki Y."/>
            <person name="Venkatesh B."/>
        </authorList>
    </citation>
    <scope>NUCLEOTIDE SEQUENCE [LARGE SCALE GENOMIC DNA]</scope>
</reference>
<proteinExistence type="predicted"/>
<dbReference type="OMA" id="KRCNTCS"/>
<dbReference type="Ensembl" id="ENSTRUT00000060933.1">
    <property type="protein sequence ID" value="ENSTRUP00000081433.1"/>
    <property type="gene ID" value="ENSTRUG00000026955.1"/>
</dbReference>
<dbReference type="InterPro" id="IPR052789">
    <property type="entry name" value="SSUH2_homolog"/>
</dbReference>
<name>A0A674P702_TAKRU</name>
<dbReference type="Proteomes" id="UP000005226">
    <property type="component" value="Chromosome 19"/>
</dbReference>
<feature type="region of interest" description="Disordered" evidence="1">
    <location>
        <begin position="1"/>
        <end position="60"/>
    </location>
</feature>
<evidence type="ECO:0000313" key="3">
    <source>
        <dbReference type="Proteomes" id="UP000005226"/>
    </source>
</evidence>
<dbReference type="AlphaFoldDB" id="A0A674P702"/>
<reference evidence="2" key="2">
    <citation type="submission" date="2025-08" db="UniProtKB">
        <authorList>
            <consortium name="Ensembl"/>
        </authorList>
    </citation>
    <scope>IDENTIFICATION</scope>
</reference>
<dbReference type="GeneTree" id="ENSGT00440000038003"/>
<evidence type="ECO:0000256" key="1">
    <source>
        <dbReference type="SAM" id="MobiDB-lite"/>
    </source>
</evidence>
<protein>
    <recommendedName>
        <fullName evidence="4">Ssu-2 homolog</fullName>
    </recommendedName>
</protein>
<sequence>GAFDPDIPEEGASTPPPGWLHNIHGYQGHGRAGEIPASFEAPGPVVTPKEPTACVRSSRVPKVSEDQAREALLRFVESRWRYSSKPARNLAFRQLQAITVYRHLSRCSPGVLKPLPPTGQPVDGAEFGVSPPPWEIPVPPPQIFTDRVETLRVPHSNSSWFCPLCSQLWIQSPGPAGPVRRNSSWFCPGGSFSDVNDPWCHFLSGRCSFCQGRGFKTCSACQGSQNLVKNNVSNFEKVSGEPFFLDENTLVYPLQGFPDLELCDASARMIHEHLERFSSTSRILQQRQTIELLPLTQAHYRYNGKDFSFFVYGVENQVFLAKYPSVCSLL</sequence>